<dbReference type="Pfam" id="PF00266">
    <property type="entry name" value="Aminotran_5"/>
    <property type="match status" value="1"/>
</dbReference>
<proteinExistence type="inferred from homology"/>
<evidence type="ECO:0000256" key="2">
    <source>
        <dbReference type="ARBA" id="ARBA00005099"/>
    </source>
</evidence>
<evidence type="ECO:0000256" key="4">
    <source>
        <dbReference type="ARBA" id="ARBA00013030"/>
    </source>
</evidence>
<keyword evidence="9" id="KW-0663">Pyridoxal phosphate</keyword>
<keyword evidence="7" id="KW-0028">Amino-acid biosynthesis</keyword>
<keyword evidence="6" id="KW-0032">Aminotransferase</keyword>
<dbReference type="PANTHER" id="PTHR21152">
    <property type="entry name" value="AMINOTRANSFERASE CLASS V"/>
    <property type="match status" value="1"/>
</dbReference>
<dbReference type="Gene3D" id="3.40.640.10">
    <property type="entry name" value="Type I PLP-dependent aspartate aminotransferase-like (Major domain)"/>
    <property type="match status" value="1"/>
</dbReference>
<dbReference type="PANTHER" id="PTHR21152:SF40">
    <property type="entry name" value="ALANINE--GLYOXYLATE AMINOTRANSFERASE"/>
    <property type="match status" value="1"/>
</dbReference>
<accession>A0A6J7NPM3</accession>
<keyword evidence="10" id="KW-0664">Pyridoxine biosynthesis</keyword>
<dbReference type="AlphaFoldDB" id="A0A6J7NPM3"/>
<comment type="cofactor">
    <cofactor evidence="1">
        <name>pyridoxal 5'-phosphate</name>
        <dbReference type="ChEBI" id="CHEBI:597326"/>
    </cofactor>
</comment>
<dbReference type="InterPro" id="IPR022278">
    <property type="entry name" value="Pser_aminoTfrase"/>
</dbReference>
<dbReference type="GO" id="GO:0004648">
    <property type="term" value="F:O-phospho-L-serine:2-oxoglutarate aminotransferase activity"/>
    <property type="evidence" value="ECO:0007669"/>
    <property type="project" value="UniProtKB-EC"/>
</dbReference>
<evidence type="ECO:0000256" key="1">
    <source>
        <dbReference type="ARBA" id="ARBA00001933"/>
    </source>
</evidence>
<dbReference type="NCBIfam" id="TIGR01366">
    <property type="entry name" value="serC_3"/>
    <property type="match status" value="1"/>
</dbReference>
<feature type="domain" description="Aminotransferase class V" evidence="12">
    <location>
        <begin position="59"/>
        <end position="333"/>
    </location>
</feature>
<dbReference type="Gene3D" id="3.90.1150.10">
    <property type="entry name" value="Aspartate Aminotransferase, domain 1"/>
    <property type="match status" value="1"/>
</dbReference>
<keyword evidence="11" id="KW-0718">Serine biosynthesis</keyword>
<gene>
    <name evidence="13" type="ORF">UFOPK3897_01823</name>
</gene>
<evidence type="ECO:0000256" key="5">
    <source>
        <dbReference type="ARBA" id="ARBA00022490"/>
    </source>
</evidence>
<comment type="pathway">
    <text evidence="2">Amino-acid biosynthesis; L-serine biosynthesis; L-serine from 3-phospho-D-glycerate: step 2/3.</text>
</comment>
<evidence type="ECO:0000259" key="12">
    <source>
        <dbReference type="Pfam" id="PF00266"/>
    </source>
</evidence>
<dbReference type="GO" id="GO:0006564">
    <property type="term" value="P:L-serine biosynthetic process"/>
    <property type="evidence" value="ECO:0007669"/>
    <property type="project" value="UniProtKB-KW"/>
</dbReference>
<evidence type="ECO:0000256" key="11">
    <source>
        <dbReference type="ARBA" id="ARBA00023299"/>
    </source>
</evidence>
<evidence type="ECO:0000256" key="7">
    <source>
        <dbReference type="ARBA" id="ARBA00022605"/>
    </source>
</evidence>
<dbReference type="UniPathway" id="UPA00135">
    <property type="reaction ID" value="UER00197"/>
</dbReference>
<dbReference type="GO" id="GO:0019265">
    <property type="term" value="P:glycine biosynthetic process, by transamination of glyoxylate"/>
    <property type="evidence" value="ECO:0007669"/>
    <property type="project" value="TreeGrafter"/>
</dbReference>
<dbReference type="GO" id="GO:0008453">
    <property type="term" value="F:alanine-glyoxylate transaminase activity"/>
    <property type="evidence" value="ECO:0007669"/>
    <property type="project" value="TreeGrafter"/>
</dbReference>
<dbReference type="InterPro" id="IPR015422">
    <property type="entry name" value="PyrdxlP-dep_Trfase_small"/>
</dbReference>
<protein>
    <recommendedName>
        <fullName evidence="4">phosphoserine transaminase</fullName>
        <ecNumber evidence="4">2.6.1.52</ecNumber>
    </recommendedName>
</protein>
<keyword evidence="5" id="KW-0963">Cytoplasm</keyword>
<evidence type="ECO:0000313" key="13">
    <source>
        <dbReference type="EMBL" id="CAB4992709.1"/>
    </source>
</evidence>
<evidence type="ECO:0000256" key="3">
    <source>
        <dbReference type="ARBA" id="ARBA00006904"/>
    </source>
</evidence>
<evidence type="ECO:0000256" key="10">
    <source>
        <dbReference type="ARBA" id="ARBA00023096"/>
    </source>
</evidence>
<dbReference type="GO" id="GO:0008615">
    <property type="term" value="P:pyridoxine biosynthetic process"/>
    <property type="evidence" value="ECO:0007669"/>
    <property type="project" value="UniProtKB-KW"/>
</dbReference>
<dbReference type="PIRSF" id="PIRSF000525">
    <property type="entry name" value="SerC"/>
    <property type="match status" value="1"/>
</dbReference>
<dbReference type="InterPro" id="IPR006272">
    <property type="entry name" value="Pser_aminoTfrase_mycobac"/>
</dbReference>
<dbReference type="GO" id="GO:0005777">
    <property type="term" value="C:peroxisome"/>
    <property type="evidence" value="ECO:0007669"/>
    <property type="project" value="TreeGrafter"/>
</dbReference>
<dbReference type="InterPro" id="IPR000192">
    <property type="entry name" value="Aminotrans_V_dom"/>
</dbReference>
<dbReference type="GO" id="GO:0004760">
    <property type="term" value="F:L-serine-pyruvate transaminase activity"/>
    <property type="evidence" value="ECO:0007669"/>
    <property type="project" value="TreeGrafter"/>
</dbReference>
<dbReference type="InterPro" id="IPR015421">
    <property type="entry name" value="PyrdxlP-dep_Trfase_major"/>
</dbReference>
<comment type="similarity">
    <text evidence="3">Belongs to the class-V pyridoxal-phosphate-dependent aminotransferase family. SerC subfamily.</text>
</comment>
<keyword evidence="8" id="KW-0808">Transferase</keyword>
<evidence type="ECO:0000256" key="8">
    <source>
        <dbReference type="ARBA" id="ARBA00022679"/>
    </source>
</evidence>
<organism evidence="13">
    <name type="scientific">freshwater metagenome</name>
    <dbReference type="NCBI Taxonomy" id="449393"/>
    <lineage>
        <taxon>unclassified sequences</taxon>
        <taxon>metagenomes</taxon>
        <taxon>ecological metagenomes</taxon>
    </lineage>
</organism>
<dbReference type="SUPFAM" id="SSF53383">
    <property type="entry name" value="PLP-dependent transferases"/>
    <property type="match status" value="1"/>
</dbReference>
<dbReference type="EMBL" id="CAFBOF010000099">
    <property type="protein sequence ID" value="CAB4992709.1"/>
    <property type="molecule type" value="Genomic_DNA"/>
</dbReference>
<evidence type="ECO:0000256" key="6">
    <source>
        <dbReference type="ARBA" id="ARBA00022576"/>
    </source>
</evidence>
<evidence type="ECO:0000256" key="9">
    <source>
        <dbReference type="ARBA" id="ARBA00022898"/>
    </source>
</evidence>
<name>A0A6J7NPM3_9ZZZZ</name>
<dbReference type="EC" id="2.6.1.52" evidence="4"/>
<reference evidence="13" key="1">
    <citation type="submission" date="2020-05" db="EMBL/GenBank/DDBJ databases">
        <authorList>
            <person name="Chiriac C."/>
            <person name="Salcher M."/>
            <person name="Ghai R."/>
            <person name="Kavagutti S V."/>
        </authorList>
    </citation>
    <scope>NUCLEOTIDE SEQUENCE</scope>
</reference>
<sequence>MSSDLVDPTKIVLPKKLRPSDGRFGSGPAKVRSEAVNRLAKKSDTFLGTSHRRDSVRAVVGKIRDGLSDFFSLPAGYEILLGNGGATAFWDAAAFGLIEKKSEHAVFGEFSAKFASLVQAAPHLDDPRVENSEPGTRPAVVADGHVDTYALTHNETSTGVVMDIKRVSPGLMLVDATSAAGGLRINPEEFDVYYFSPQKAFGSEGGLWVAAFSPAGIERIASIAASSRWVPPSLDLGIALENSRLNQTYNTPSLATLFLLADTVEWMNENGGLEWTASRCDKSAAAIYGWAESHEMATPFVREEAARSHVTATIDFDGVDATLIAAALRANGIVDTEPYRKLGRNQLRVALFPIIDPDDVVILTKAIDFIIKALIK</sequence>
<dbReference type="InterPro" id="IPR015424">
    <property type="entry name" value="PyrdxlP-dep_Trfase"/>
</dbReference>